<organism evidence="1 2">
    <name type="scientific">Prescottella agglutinans</name>
    <dbReference type="NCBI Taxonomy" id="1644129"/>
    <lineage>
        <taxon>Bacteria</taxon>
        <taxon>Bacillati</taxon>
        <taxon>Actinomycetota</taxon>
        <taxon>Actinomycetes</taxon>
        <taxon>Mycobacteriales</taxon>
        <taxon>Nocardiaceae</taxon>
        <taxon>Prescottella</taxon>
    </lineage>
</organism>
<gene>
    <name evidence="1" type="ORF">EGT67_05095</name>
</gene>
<proteinExistence type="predicted"/>
<reference evidence="1 2" key="1">
    <citation type="submission" date="2018-11" db="EMBL/GenBank/DDBJ databases">
        <title>Rhodococcus spongicola sp. nov. and Rhodococcus xishaensis sp. nov. from marine sponges.</title>
        <authorList>
            <person name="Li L."/>
            <person name="Lin H.W."/>
        </authorList>
    </citation>
    <scope>NUCLEOTIDE SEQUENCE [LARGE SCALE GENOMIC DNA]</scope>
    <source>
        <strain evidence="1 2">CCTCC AB2014297</strain>
    </source>
</reference>
<dbReference type="AlphaFoldDB" id="A0A438BJ15"/>
<evidence type="ECO:0000313" key="2">
    <source>
        <dbReference type="Proteomes" id="UP000286208"/>
    </source>
</evidence>
<comment type="caution">
    <text evidence="1">The sequence shown here is derived from an EMBL/GenBank/DDBJ whole genome shotgun (WGS) entry which is preliminary data.</text>
</comment>
<dbReference type="Proteomes" id="UP000286208">
    <property type="component" value="Unassembled WGS sequence"/>
</dbReference>
<sequence length="84" mass="8837">MPELFLPLVWLALLSAAICWCLARPSARSATTTLVAAAVWLPVNSPVEGAVLLVVTPSHGLTVADLLSAVAVLAALRAYRRGWS</sequence>
<name>A0A438BJ15_9NOCA</name>
<dbReference type="RefSeq" id="WP_127914974.1">
    <property type="nucleotide sequence ID" value="NZ_RKLP01000002.1"/>
</dbReference>
<evidence type="ECO:0000313" key="1">
    <source>
        <dbReference type="EMBL" id="RVW10545.1"/>
    </source>
</evidence>
<protein>
    <submittedName>
        <fullName evidence="1">Uncharacterized protein</fullName>
    </submittedName>
</protein>
<keyword evidence="2" id="KW-1185">Reference proteome</keyword>
<dbReference type="EMBL" id="RKLP01000002">
    <property type="protein sequence ID" value="RVW10545.1"/>
    <property type="molecule type" value="Genomic_DNA"/>
</dbReference>
<accession>A0A438BJ15</accession>